<protein>
    <recommendedName>
        <fullName evidence="4">Sel1 repeat family protein</fullName>
    </recommendedName>
</protein>
<keyword evidence="3" id="KW-1185">Reference proteome</keyword>
<comment type="similarity">
    <text evidence="1">Belongs to the sel-1 family.</text>
</comment>
<sequence length="201" mass="22833">MKTAVKLYKRAVELGSTDSMVQLGFFYEFGRKPARLDKQKALALYKKAADSGDPNGQFYYARTVCPDLTKYTLADAMRRDPKILEAAHYFKLSADQGDTDGVAARECGICLQLVHFGAIRLFARASWKGDRMAMKLLAAEVCNLCLPLVAYWCKGWLAAIVMVLFCEFDTGYVLKLWWRFGRWIKGEPPRDPETNTYEVES</sequence>
<dbReference type="Gene3D" id="1.25.40.10">
    <property type="entry name" value="Tetratricopeptide repeat domain"/>
    <property type="match status" value="1"/>
</dbReference>
<dbReference type="InterPro" id="IPR006597">
    <property type="entry name" value="Sel1-like"/>
</dbReference>
<gene>
    <name evidence="2" type="ORF">SO694_00023463</name>
</gene>
<dbReference type="Pfam" id="PF08238">
    <property type="entry name" value="Sel1"/>
    <property type="match status" value="3"/>
</dbReference>
<dbReference type="InterPro" id="IPR050767">
    <property type="entry name" value="Sel1_AlgK"/>
</dbReference>
<dbReference type="EMBL" id="JBBJCI010000230">
    <property type="protein sequence ID" value="KAK7238447.1"/>
    <property type="molecule type" value="Genomic_DNA"/>
</dbReference>
<name>A0ABR1FTR2_AURAN</name>
<organism evidence="2 3">
    <name type="scientific">Aureococcus anophagefferens</name>
    <name type="common">Harmful bloom alga</name>
    <dbReference type="NCBI Taxonomy" id="44056"/>
    <lineage>
        <taxon>Eukaryota</taxon>
        <taxon>Sar</taxon>
        <taxon>Stramenopiles</taxon>
        <taxon>Ochrophyta</taxon>
        <taxon>Pelagophyceae</taxon>
        <taxon>Pelagomonadales</taxon>
        <taxon>Pelagomonadaceae</taxon>
        <taxon>Aureococcus</taxon>
    </lineage>
</organism>
<evidence type="ECO:0000313" key="3">
    <source>
        <dbReference type="Proteomes" id="UP001363151"/>
    </source>
</evidence>
<dbReference type="Proteomes" id="UP001363151">
    <property type="component" value="Unassembled WGS sequence"/>
</dbReference>
<evidence type="ECO:0000313" key="2">
    <source>
        <dbReference type="EMBL" id="KAK7238447.1"/>
    </source>
</evidence>
<accession>A0ABR1FTR2</accession>
<reference evidence="2 3" key="1">
    <citation type="submission" date="2024-03" db="EMBL/GenBank/DDBJ databases">
        <title>Aureococcus anophagefferens CCMP1851 and Kratosvirus quantuckense: Draft genome of a second virus-susceptible host strain in the model system.</title>
        <authorList>
            <person name="Chase E."/>
            <person name="Truchon A.R."/>
            <person name="Schepens W."/>
            <person name="Wilhelm S.W."/>
        </authorList>
    </citation>
    <scope>NUCLEOTIDE SEQUENCE [LARGE SCALE GENOMIC DNA]</scope>
    <source>
        <strain evidence="2 3">CCMP1851</strain>
    </source>
</reference>
<dbReference type="SUPFAM" id="SSF81901">
    <property type="entry name" value="HCP-like"/>
    <property type="match status" value="1"/>
</dbReference>
<evidence type="ECO:0000256" key="1">
    <source>
        <dbReference type="ARBA" id="ARBA00038101"/>
    </source>
</evidence>
<proteinExistence type="inferred from homology"/>
<dbReference type="SMART" id="SM00671">
    <property type="entry name" value="SEL1"/>
    <property type="match status" value="1"/>
</dbReference>
<evidence type="ECO:0008006" key="4">
    <source>
        <dbReference type="Google" id="ProtNLM"/>
    </source>
</evidence>
<comment type="caution">
    <text evidence="2">The sequence shown here is derived from an EMBL/GenBank/DDBJ whole genome shotgun (WGS) entry which is preliminary data.</text>
</comment>
<dbReference type="PANTHER" id="PTHR11102:SF160">
    <property type="entry name" value="ERAD-ASSOCIATED E3 UBIQUITIN-PROTEIN LIGASE COMPONENT HRD3"/>
    <property type="match status" value="1"/>
</dbReference>
<dbReference type="InterPro" id="IPR011990">
    <property type="entry name" value="TPR-like_helical_dom_sf"/>
</dbReference>
<dbReference type="PANTHER" id="PTHR11102">
    <property type="entry name" value="SEL-1-LIKE PROTEIN"/>
    <property type="match status" value="1"/>
</dbReference>